<dbReference type="EMBL" id="LT841305">
    <property type="protein sequence ID" value="SMH67491.1"/>
    <property type="molecule type" value="Genomic_DNA"/>
</dbReference>
<dbReference type="SUPFAM" id="SSF140566">
    <property type="entry name" value="FlgN-like"/>
    <property type="match status" value="1"/>
</dbReference>
<keyword evidence="3" id="KW-1185">Reference proteome</keyword>
<reference evidence="1" key="2">
    <citation type="submission" date="2014-07" db="EMBL/GenBank/DDBJ databases">
        <title>Initial genome analysis of the psychrotolerant acidophile Acidithiobacillus ferrivorans CF27: insights into iron and sulfur oxidation pathways and into biofilm formation.</title>
        <authorList>
            <person name="Talla E."/>
            <person name="Hedrich S."/>
            <person name="Mangenot S."/>
            <person name="Ji B."/>
            <person name="Johnson D.B."/>
            <person name="Barbe V."/>
            <person name="Bonnefoy V."/>
        </authorList>
    </citation>
    <scope>NUCLEOTIDE SEQUENCE [LARGE SCALE GENOMIC DNA]</scope>
    <source>
        <strain evidence="1">CF27</strain>
    </source>
</reference>
<proteinExistence type="predicted"/>
<reference evidence="1" key="1">
    <citation type="submission" date="2014-03" db="EMBL/GenBank/DDBJ databases">
        <authorList>
            <person name="Genoscope - CEA"/>
        </authorList>
    </citation>
    <scope>NUCLEOTIDE SEQUENCE [LARGE SCALE GENOMIC DNA]</scope>
    <source>
        <strain evidence="1">CF27</strain>
    </source>
</reference>
<evidence type="ECO:0000313" key="1">
    <source>
        <dbReference type="EMBL" id="CDQ11130.1"/>
    </source>
</evidence>
<evidence type="ECO:0008006" key="4">
    <source>
        <dbReference type="Google" id="ProtNLM"/>
    </source>
</evidence>
<dbReference type="AlphaFoldDB" id="A0A060URS5"/>
<name>A0A060URS5_9PROT</name>
<dbReference type="Proteomes" id="UP000193925">
    <property type="component" value="Chromosome AFERRI"/>
</dbReference>
<organism evidence="1">
    <name type="scientific">Acidithiobacillus ferrivorans</name>
    <dbReference type="NCBI Taxonomy" id="160808"/>
    <lineage>
        <taxon>Bacteria</taxon>
        <taxon>Pseudomonadati</taxon>
        <taxon>Pseudomonadota</taxon>
        <taxon>Acidithiobacillia</taxon>
        <taxon>Acidithiobacillales</taxon>
        <taxon>Acidithiobacillaceae</taxon>
        <taxon>Acidithiobacillus</taxon>
    </lineage>
</organism>
<evidence type="ECO:0000313" key="3">
    <source>
        <dbReference type="Proteomes" id="UP000193925"/>
    </source>
</evidence>
<protein>
    <recommendedName>
        <fullName evidence="4">Flagellar protein FliT</fullName>
    </recommendedName>
</protein>
<dbReference type="GO" id="GO:0044780">
    <property type="term" value="P:bacterial-type flagellum assembly"/>
    <property type="evidence" value="ECO:0007669"/>
    <property type="project" value="InterPro"/>
</dbReference>
<accession>A0A060URS5</accession>
<dbReference type="EMBL" id="CCCS020000049">
    <property type="protein sequence ID" value="CDQ11130.1"/>
    <property type="molecule type" value="Genomic_DNA"/>
</dbReference>
<evidence type="ECO:0000313" key="2">
    <source>
        <dbReference type="EMBL" id="SMH67491.1"/>
    </source>
</evidence>
<reference evidence="2 3" key="3">
    <citation type="submission" date="2017-03" db="EMBL/GenBank/DDBJ databases">
        <authorList>
            <person name="Regsiter A."/>
            <person name="William W."/>
        </authorList>
    </citation>
    <scope>NUCLEOTIDE SEQUENCE [LARGE SCALE GENOMIC DNA]</scope>
    <source>
        <strain evidence="2">PRJEB5721</strain>
    </source>
</reference>
<gene>
    <name evidence="2" type="ORF">AFERRI_50692</name>
    <name evidence="1" type="ORF">AFERRI_530025</name>
</gene>
<dbReference type="RefSeq" id="WP_035194031.1">
    <property type="nucleotide sequence ID" value="NZ_CCCS020000049.1"/>
</dbReference>
<sequence length="112" mass="12586">MKKKNVAHLAGVMENLRAMNVLLDAERVAVSSGDYDRLVQVADEKTRLMESFQIDGAIVSEVRELLQEILQKSTDNGMMVESALRFWRKAHQQLMHQYMDGTDASSRFAAGG</sequence>
<dbReference type="InterPro" id="IPR036679">
    <property type="entry name" value="FlgN-like_sf"/>
</dbReference>